<evidence type="ECO:0000313" key="2">
    <source>
        <dbReference type="EMBL" id="PWK29271.1"/>
    </source>
</evidence>
<dbReference type="Proteomes" id="UP000245489">
    <property type="component" value="Unassembled WGS sequence"/>
</dbReference>
<gene>
    <name evidence="2" type="ORF">LV89_00111</name>
</gene>
<dbReference type="AlphaFoldDB" id="A0A316EHN6"/>
<organism evidence="2 3">
    <name type="scientific">Arcicella aurantiaca</name>
    <dbReference type="NCBI Taxonomy" id="591202"/>
    <lineage>
        <taxon>Bacteria</taxon>
        <taxon>Pseudomonadati</taxon>
        <taxon>Bacteroidota</taxon>
        <taxon>Cytophagia</taxon>
        <taxon>Cytophagales</taxon>
        <taxon>Flectobacillaceae</taxon>
        <taxon>Arcicella</taxon>
    </lineage>
</organism>
<name>A0A316EHN6_9BACT</name>
<proteinExistence type="predicted"/>
<comment type="caution">
    <text evidence="2">The sequence shown here is derived from an EMBL/GenBank/DDBJ whole genome shotgun (WGS) entry which is preliminary data.</text>
</comment>
<dbReference type="RefSeq" id="WP_109740906.1">
    <property type="nucleotide sequence ID" value="NZ_QGGO01000001.1"/>
</dbReference>
<keyword evidence="1" id="KW-1133">Transmembrane helix</keyword>
<protein>
    <submittedName>
        <fullName evidence="2">Uncharacterized protein</fullName>
    </submittedName>
</protein>
<feature type="transmembrane region" description="Helical" evidence="1">
    <location>
        <begin position="85"/>
        <end position="104"/>
    </location>
</feature>
<keyword evidence="1" id="KW-0812">Transmembrane</keyword>
<accession>A0A316EHN6</accession>
<keyword evidence="1" id="KW-0472">Membrane</keyword>
<dbReference type="OrthoDB" id="1188699at2"/>
<sequence>MKILDELKHFWEVNNLPIDGGVKDKFNEVSIVGFSFKYPNLDGKALMLHDLNHLITGYKTNWTGECEVSAWELASGGRKGYAATWIYPISLVLIGMVICPFKTYKAFINGLGKRNSFIISNQTNIWKLTKTELITLVG</sequence>
<keyword evidence="3" id="KW-1185">Reference proteome</keyword>
<evidence type="ECO:0000313" key="3">
    <source>
        <dbReference type="Proteomes" id="UP000245489"/>
    </source>
</evidence>
<reference evidence="2 3" key="1">
    <citation type="submission" date="2018-05" db="EMBL/GenBank/DDBJ databases">
        <title>Genomic Encyclopedia of Archaeal and Bacterial Type Strains, Phase II (KMG-II): from individual species to whole genera.</title>
        <authorList>
            <person name="Goeker M."/>
        </authorList>
    </citation>
    <scope>NUCLEOTIDE SEQUENCE [LARGE SCALE GENOMIC DNA]</scope>
    <source>
        <strain evidence="2 3">DSM 22214</strain>
    </source>
</reference>
<evidence type="ECO:0000256" key="1">
    <source>
        <dbReference type="SAM" id="Phobius"/>
    </source>
</evidence>
<dbReference type="EMBL" id="QGGO01000001">
    <property type="protein sequence ID" value="PWK29271.1"/>
    <property type="molecule type" value="Genomic_DNA"/>
</dbReference>